<dbReference type="AlphaFoldDB" id="A0AAN6S354"/>
<reference evidence="2" key="1">
    <citation type="journal article" date="2023" name="Mol. Phylogenet. Evol.">
        <title>Genome-scale phylogeny and comparative genomics of the fungal order Sordariales.</title>
        <authorList>
            <person name="Hensen N."/>
            <person name="Bonometti L."/>
            <person name="Westerberg I."/>
            <person name="Brannstrom I.O."/>
            <person name="Guillou S."/>
            <person name="Cros-Aarteil S."/>
            <person name="Calhoun S."/>
            <person name="Haridas S."/>
            <person name="Kuo A."/>
            <person name="Mondo S."/>
            <person name="Pangilinan J."/>
            <person name="Riley R."/>
            <person name="LaButti K."/>
            <person name="Andreopoulos B."/>
            <person name="Lipzen A."/>
            <person name="Chen C."/>
            <person name="Yan M."/>
            <person name="Daum C."/>
            <person name="Ng V."/>
            <person name="Clum A."/>
            <person name="Steindorff A."/>
            <person name="Ohm R.A."/>
            <person name="Martin F."/>
            <person name="Silar P."/>
            <person name="Natvig D.O."/>
            <person name="Lalanne C."/>
            <person name="Gautier V."/>
            <person name="Ament-Velasquez S.L."/>
            <person name="Kruys A."/>
            <person name="Hutchinson M.I."/>
            <person name="Powell A.J."/>
            <person name="Barry K."/>
            <person name="Miller A.N."/>
            <person name="Grigoriev I.V."/>
            <person name="Debuchy R."/>
            <person name="Gladieux P."/>
            <person name="Hiltunen Thoren M."/>
            <person name="Johannesson H."/>
        </authorList>
    </citation>
    <scope>NUCLEOTIDE SEQUENCE [LARGE SCALE GENOMIC DNA]</scope>
    <source>
        <strain evidence="2">CBS 340.73</strain>
    </source>
</reference>
<evidence type="ECO:0000313" key="1">
    <source>
        <dbReference type="EMBL" id="KAK3938750.1"/>
    </source>
</evidence>
<accession>A0AAN6S354</accession>
<evidence type="ECO:0000313" key="2">
    <source>
        <dbReference type="Proteomes" id="UP001303473"/>
    </source>
</evidence>
<dbReference type="EMBL" id="MU853823">
    <property type="protein sequence ID" value="KAK3938750.1"/>
    <property type="molecule type" value="Genomic_DNA"/>
</dbReference>
<proteinExistence type="predicted"/>
<dbReference type="Proteomes" id="UP001303473">
    <property type="component" value="Unassembled WGS sequence"/>
</dbReference>
<comment type="caution">
    <text evidence="1">The sequence shown here is derived from an EMBL/GenBank/DDBJ whole genome shotgun (WGS) entry which is preliminary data.</text>
</comment>
<sequence>MASRTNECQATQFLHHCLLSISPIRSCAHLSSRASPVVTLMRSSEAECKQIADFICSKLRAAKDPSMHPTWTSTTRTRWMEW</sequence>
<keyword evidence="2" id="KW-1185">Reference proteome</keyword>
<name>A0AAN6S354_9PEZI</name>
<gene>
    <name evidence="1" type="ORF">QBC46DRAFT_343227</name>
</gene>
<protein>
    <submittedName>
        <fullName evidence="1">Uncharacterized protein</fullName>
    </submittedName>
</protein>
<organism evidence="1 2">
    <name type="scientific">Diplogelasinospora grovesii</name>
    <dbReference type="NCBI Taxonomy" id="303347"/>
    <lineage>
        <taxon>Eukaryota</taxon>
        <taxon>Fungi</taxon>
        <taxon>Dikarya</taxon>
        <taxon>Ascomycota</taxon>
        <taxon>Pezizomycotina</taxon>
        <taxon>Sordariomycetes</taxon>
        <taxon>Sordariomycetidae</taxon>
        <taxon>Sordariales</taxon>
        <taxon>Diplogelasinosporaceae</taxon>
        <taxon>Diplogelasinospora</taxon>
    </lineage>
</organism>